<evidence type="ECO:0008006" key="3">
    <source>
        <dbReference type="Google" id="ProtNLM"/>
    </source>
</evidence>
<organism evidence="1 2">
    <name type="scientific">Capnocytophaga granulosa</name>
    <dbReference type="NCBI Taxonomy" id="45242"/>
    <lineage>
        <taxon>Bacteria</taxon>
        <taxon>Pseudomonadati</taxon>
        <taxon>Bacteroidota</taxon>
        <taxon>Flavobacteriia</taxon>
        <taxon>Flavobacteriales</taxon>
        <taxon>Flavobacteriaceae</taxon>
        <taxon>Capnocytophaga</taxon>
    </lineage>
</organism>
<reference evidence="1 2" key="1">
    <citation type="submission" date="2016-10" db="EMBL/GenBank/DDBJ databases">
        <authorList>
            <person name="Varghese N."/>
            <person name="Submissions S."/>
        </authorList>
    </citation>
    <scope>NUCLEOTIDE SEQUENCE [LARGE SCALE GENOMIC DNA]</scope>
    <source>
        <strain evidence="1 2">DSM 11449</strain>
    </source>
</reference>
<dbReference type="Proteomes" id="UP000182771">
    <property type="component" value="Unassembled WGS sequence"/>
</dbReference>
<evidence type="ECO:0000313" key="2">
    <source>
        <dbReference type="Proteomes" id="UP000182771"/>
    </source>
</evidence>
<dbReference type="RefSeq" id="WP_016420730.1">
    <property type="nucleotide sequence ID" value="NZ_FNND01000004.1"/>
</dbReference>
<dbReference type="PROSITE" id="PS51257">
    <property type="entry name" value="PROKAR_LIPOPROTEIN"/>
    <property type="match status" value="1"/>
</dbReference>
<dbReference type="Pfam" id="PF15418">
    <property type="entry name" value="DUF4625"/>
    <property type="match status" value="1"/>
</dbReference>
<proteinExistence type="predicted"/>
<protein>
    <recommendedName>
        <fullName evidence="3">DUF4625 domain-containing protein</fullName>
    </recommendedName>
</protein>
<gene>
    <name evidence="1" type="ORF">SAMN05444420_10494</name>
</gene>
<dbReference type="GeneID" id="85017383"/>
<comment type="caution">
    <text evidence="1">The sequence shown here is derived from an EMBL/GenBank/DDBJ whole genome shotgun (WGS) entry which is preliminary data.</text>
</comment>
<evidence type="ECO:0000313" key="1">
    <source>
        <dbReference type="EMBL" id="SDW80061.1"/>
    </source>
</evidence>
<dbReference type="EMBL" id="FNND01000004">
    <property type="protein sequence ID" value="SDW80061.1"/>
    <property type="molecule type" value="Genomic_DNA"/>
</dbReference>
<name>A0A1H2WHQ9_9FLAO</name>
<sequence>MKKITNVLRKFSFIALSAALLFSCSKEDKNDENVPAPKIEELELGHENSKIGHIGDDVHIEALFSAEGMIKETKLQITYANGESSFKIEEISTEFVGKKGGKIHKHVDIPADAKEGNYDFLFSVTDQKGQTTSVKEVLKVEKKRDFTENETLSLATLQLGVLNKSIALKKDDFIAKFSNGNVAYEQSNPFEPLVYEATRQEAPFAKYKVAVSFANVFDLDIRPYQSYEGVDSITITPLDATGEEAKNDQPKEIFEYFEQYISFFSGKPYQYIRENDDKGYSVKNFTKEEFYATFSNKELKETDAEILWNANPNKPAVESSKAKNTPIVKLKYKRESNTYELSFEFNRPADYTNNLKQN</sequence>
<dbReference type="OrthoDB" id="978436at2"/>
<accession>A0A1H2WHQ9</accession>
<dbReference type="InterPro" id="IPR027829">
    <property type="entry name" value="DUF4625"/>
</dbReference>
<keyword evidence="2" id="KW-1185">Reference proteome</keyword>
<dbReference type="AlphaFoldDB" id="A0A1H2WHQ9"/>